<comment type="caution">
    <text evidence="2">The sequence shown here is derived from an EMBL/GenBank/DDBJ whole genome shotgun (WGS) entry which is preliminary data.</text>
</comment>
<evidence type="ECO:0000313" key="3">
    <source>
        <dbReference type="Proteomes" id="UP000603141"/>
    </source>
</evidence>
<evidence type="ECO:0000256" key="1">
    <source>
        <dbReference type="SAM" id="MobiDB-lite"/>
    </source>
</evidence>
<dbReference type="AlphaFoldDB" id="A0A934S3C2"/>
<protein>
    <submittedName>
        <fullName evidence="2">Uncharacterized protein</fullName>
    </submittedName>
</protein>
<keyword evidence="3" id="KW-1185">Reference proteome</keyword>
<evidence type="ECO:0000313" key="2">
    <source>
        <dbReference type="EMBL" id="MBK1881711.1"/>
    </source>
</evidence>
<proteinExistence type="predicted"/>
<feature type="region of interest" description="Disordered" evidence="1">
    <location>
        <begin position="1"/>
        <end position="21"/>
    </location>
</feature>
<feature type="compositionally biased region" description="Polar residues" evidence="1">
    <location>
        <begin position="1"/>
        <end position="11"/>
    </location>
</feature>
<dbReference type="Proteomes" id="UP000603141">
    <property type="component" value="Unassembled WGS sequence"/>
</dbReference>
<gene>
    <name evidence="2" type="ORF">JIN85_04755</name>
</gene>
<dbReference type="EMBL" id="JAENIJ010000005">
    <property type="protein sequence ID" value="MBK1881711.1"/>
    <property type="molecule type" value="Genomic_DNA"/>
</dbReference>
<sequence length="60" mass="6218">MKTSSTTTSNGVAPAQPAAGTQYQKSACKSYGSKTCCAACQAMKEREKAAAMAEPTMPVR</sequence>
<reference evidence="2" key="1">
    <citation type="submission" date="2021-01" db="EMBL/GenBank/DDBJ databases">
        <title>Modified the classification status of verrucomicrobia.</title>
        <authorList>
            <person name="Feng X."/>
        </authorList>
    </citation>
    <scope>NUCLEOTIDE SEQUENCE</scope>
    <source>
        <strain evidence="2">KCTC 22041</strain>
    </source>
</reference>
<organism evidence="2 3">
    <name type="scientific">Luteolibacter pohnpeiensis</name>
    <dbReference type="NCBI Taxonomy" id="454153"/>
    <lineage>
        <taxon>Bacteria</taxon>
        <taxon>Pseudomonadati</taxon>
        <taxon>Verrucomicrobiota</taxon>
        <taxon>Verrucomicrobiia</taxon>
        <taxon>Verrucomicrobiales</taxon>
        <taxon>Verrucomicrobiaceae</taxon>
        <taxon>Luteolibacter</taxon>
    </lineage>
</organism>
<accession>A0A934S3C2</accession>
<name>A0A934S3C2_9BACT</name>